<evidence type="ECO:0000313" key="2">
    <source>
        <dbReference type="Proteomes" id="UP000680839"/>
    </source>
</evidence>
<proteinExistence type="predicted"/>
<reference evidence="1" key="1">
    <citation type="submission" date="2021-06" db="EMBL/GenBank/DDBJ databases">
        <title>Bradyrhizobium sp. S2-20-1 Genome sequencing.</title>
        <authorList>
            <person name="Jin L."/>
        </authorList>
    </citation>
    <scope>NUCLEOTIDE SEQUENCE</scope>
    <source>
        <strain evidence="1">S2-20-1</strain>
    </source>
</reference>
<accession>A0A975NBL2</accession>
<dbReference type="AlphaFoldDB" id="A0A975NBL2"/>
<dbReference type="RefSeq" id="WP_215620936.1">
    <property type="nucleotide sequence ID" value="NZ_CP076134.1"/>
</dbReference>
<protein>
    <submittedName>
        <fullName evidence="1">Uncharacterized protein</fullName>
    </submittedName>
</protein>
<dbReference type="Proteomes" id="UP000680839">
    <property type="component" value="Chromosome"/>
</dbReference>
<name>A0A975NBL2_9BRAD</name>
<dbReference type="EMBL" id="CP076134">
    <property type="protein sequence ID" value="QWG12093.1"/>
    <property type="molecule type" value="Genomic_DNA"/>
</dbReference>
<sequence>MEPFPVDIDPKQIVRWIIAEHRITPSSLKIVARRTAEERQIPARADLHLGDEEREDLSEIATVATLEIAPAHPSDGWLMTIVVEDEIGPRGPGRGTMVEDEQPIDLDSFYSQFIRPERGTATVVAQANDSEAEARLSSLLASIENDRHGPGVVKQERAK</sequence>
<gene>
    <name evidence="1" type="ORF">KMZ29_20555</name>
</gene>
<organism evidence="1 2">
    <name type="scientific">Bradyrhizobium sediminis</name>
    <dbReference type="NCBI Taxonomy" id="2840469"/>
    <lineage>
        <taxon>Bacteria</taxon>
        <taxon>Pseudomonadati</taxon>
        <taxon>Pseudomonadota</taxon>
        <taxon>Alphaproteobacteria</taxon>
        <taxon>Hyphomicrobiales</taxon>
        <taxon>Nitrobacteraceae</taxon>
        <taxon>Bradyrhizobium</taxon>
    </lineage>
</organism>
<evidence type="ECO:0000313" key="1">
    <source>
        <dbReference type="EMBL" id="QWG12093.1"/>
    </source>
</evidence>